<dbReference type="PANTHER" id="PTHR31412:SF0">
    <property type="entry name" value="ZINC METALLOPROTEASE EGY1, CHLOROPLASTIC-RELATED"/>
    <property type="match status" value="1"/>
</dbReference>
<dbReference type="AlphaFoldDB" id="Q08V76"/>
<dbReference type="EMBL" id="AAMD01000119">
    <property type="protein sequence ID" value="EAU64385.1"/>
    <property type="molecule type" value="Genomic_DNA"/>
</dbReference>
<gene>
    <name evidence="13" type="ORF">STIAU_8702</name>
</gene>
<keyword evidence="6" id="KW-0378">Hydrolase</keyword>
<keyword evidence="8 11" id="KW-1133">Transmembrane helix</keyword>
<evidence type="ECO:0000256" key="6">
    <source>
        <dbReference type="ARBA" id="ARBA00022801"/>
    </source>
</evidence>
<dbReference type="GO" id="GO:0016020">
    <property type="term" value="C:membrane"/>
    <property type="evidence" value="ECO:0007669"/>
    <property type="project" value="UniProtKB-SubCell"/>
</dbReference>
<feature type="transmembrane region" description="Helical" evidence="11">
    <location>
        <begin position="258"/>
        <end position="280"/>
    </location>
</feature>
<reference evidence="13 14" key="1">
    <citation type="submission" date="2006-04" db="EMBL/GenBank/DDBJ databases">
        <authorList>
            <person name="Nierman W.C."/>
        </authorList>
    </citation>
    <scope>NUCLEOTIDE SEQUENCE [LARGE SCALE GENOMIC DNA]</scope>
    <source>
        <strain evidence="13 14">DW4/3-1</strain>
    </source>
</reference>
<comment type="cofactor">
    <cofactor evidence="1">
        <name>Zn(2+)</name>
        <dbReference type="ChEBI" id="CHEBI:29105"/>
    </cofactor>
</comment>
<feature type="transmembrane region" description="Helical" evidence="11">
    <location>
        <begin position="520"/>
        <end position="541"/>
    </location>
</feature>
<keyword evidence="9 11" id="KW-0472">Membrane</keyword>
<feature type="transmembrane region" description="Helical" evidence="11">
    <location>
        <begin position="230"/>
        <end position="251"/>
    </location>
</feature>
<dbReference type="InterPro" id="IPR044838">
    <property type="entry name" value="EGY1-like"/>
</dbReference>
<accession>Q08V76</accession>
<evidence type="ECO:0000256" key="1">
    <source>
        <dbReference type="ARBA" id="ARBA00001947"/>
    </source>
</evidence>
<evidence type="ECO:0000256" key="9">
    <source>
        <dbReference type="ARBA" id="ARBA00023136"/>
    </source>
</evidence>
<comment type="similarity">
    <text evidence="3">Belongs to the peptidase M50B family.</text>
</comment>
<evidence type="ECO:0000256" key="4">
    <source>
        <dbReference type="ARBA" id="ARBA00022670"/>
    </source>
</evidence>
<dbReference type="CDD" id="cd06160">
    <property type="entry name" value="S2P-M50_like_2"/>
    <property type="match status" value="1"/>
</dbReference>
<evidence type="ECO:0000313" key="13">
    <source>
        <dbReference type="EMBL" id="EAU64385.1"/>
    </source>
</evidence>
<feature type="transmembrane region" description="Helical" evidence="11">
    <location>
        <begin position="433"/>
        <end position="451"/>
    </location>
</feature>
<sequence>MGGRGLGTKEKAPLSPGGPDRRSSGSGSLLDGDAHGGRAGHADDGAGQREDAVAGRGARALQVHLRGAHGLGLGHQELVHHGVEVALDQVDDVKDGRQAQGLGLDHRDGLTASGGELGARNHGALNAGARYEAARCDGGQNGLLHCVSSRNGRLEGVMGKQRSGPPLEWCPQARGVRSRSLVCVKQGSGEGRLVLTRREAALQSRGPLGTHPPLAPSMETALVRPLSRPWLHLLLLVVTLASAFVSFAFFLGGQGEELGLPGWVGGSLSFALALLSILGAHEMGHYVLARFHGVDTSLPYFIPLPLLSMVGTLGAVIVIRGRIPHRNALVDIGAAGPLAGLVVAVPVLLWGLAHSPIVEAPLPETGLMGEGSLWVLAQRLFGWLMLQLTHASAPPGVESEGLWQVLFGDSLLMQGLRWLAVGPLPAGKQLYEHPVVVAGWFGLLITMLNLMPVGQLDGGHLSFALWGRHARGLGRCVALVLLLLTVFASASWGVWLLVTVKLVGFGHPEVIEPGVPLSRGRKWLCLLCFLALVGCAMPIPLRQVLS</sequence>
<feature type="transmembrane region" description="Helical" evidence="11">
    <location>
        <begin position="300"/>
        <end position="319"/>
    </location>
</feature>
<evidence type="ECO:0000313" key="14">
    <source>
        <dbReference type="Proteomes" id="UP000032702"/>
    </source>
</evidence>
<feature type="domain" description="Peptidase M50" evidence="12">
    <location>
        <begin position="270"/>
        <end position="469"/>
    </location>
</feature>
<feature type="transmembrane region" description="Helical" evidence="11">
    <location>
        <begin position="472"/>
        <end position="500"/>
    </location>
</feature>
<feature type="transmembrane region" description="Helical" evidence="11">
    <location>
        <begin position="328"/>
        <end position="351"/>
    </location>
</feature>
<feature type="region of interest" description="Disordered" evidence="10">
    <location>
        <begin position="1"/>
        <end position="55"/>
    </location>
</feature>
<dbReference type="Proteomes" id="UP000032702">
    <property type="component" value="Unassembled WGS sequence"/>
</dbReference>
<evidence type="ECO:0000256" key="11">
    <source>
        <dbReference type="SAM" id="Phobius"/>
    </source>
</evidence>
<dbReference type="GO" id="GO:0008233">
    <property type="term" value="F:peptidase activity"/>
    <property type="evidence" value="ECO:0007669"/>
    <property type="project" value="UniProtKB-KW"/>
</dbReference>
<comment type="subcellular location">
    <subcellularLocation>
        <location evidence="2">Membrane</location>
        <topology evidence="2">Multi-pass membrane protein</topology>
    </subcellularLocation>
</comment>
<protein>
    <submittedName>
        <fullName evidence="13">Peptidase, M50 family</fullName>
    </submittedName>
</protein>
<keyword evidence="7" id="KW-0809">Transit peptide</keyword>
<dbReference type="PANTHER" id="PTHR31412">
    <property type="entry name" value="ZINC METALLOPROTEASE EGY1"/>
    <property type="match status" value="1"/>
</dbReference>
<evidence type="ECO:0000256" key="10">
    <source>
        <dbReference type="SAM" id="MobiDB-lite"/>
    </source>
</evidence>
<evidence type="ECO:0000256" key="5">
    <source>
        <dbReference type="ARBA" id="ARBA00022692"/>
    </source>
</evidence>
<dbReference type="PATRIC" id="fig|378806.16.peg.3335"/>
<proteinExistence type="inferred from homology"/>
<feature type="compositionally biased region" description="Basic and acidic residues" evidence="10">
    <location>
        <begin position="32"/>
        <end position="53"/>
    </location>
</feature>
<dbReference type="Pfam" id="PF02163">
    <property type="entry name" value="Peptidase_M50"/>
    <property type="match status" value="1"/>
</dbReference>
<evidence type="ECO:0000256" key="7">
    <source>
        <dbReference type="ARBA" id="ARBA00022946"/>
    </source>
</evidence>
<keyword evidence="4" id="KW-0645">Protease</keyword>
<organism evidence="13 14">
    <name type="scientific">Stigmatella aurantiaca (strain DW4/3-1)</name>
    <dbReference type="NCBI Taxonomy" id="378806"/>
    <lineage>
        <taxon>Bacteria</taxon>
        <taxon>Pseudomonadati</taxon>
        <taxon>Myxococcota</taxon>
        <taxon>Myxococcia</taxon>
        <taxon>Myxococcales</taxon>
        <taxon>Cystobacterineae</taxon>
        <taxon>Archangiaceae</taxon>
        <taxon>Stigmatella</taxon>
    </lineage>
</organism>
<evidence type="ECO:0000256" key="8">
    <source>
        <dbReference type="ARBA" id="ARBA00022989"/>
    </source>
</evidence>
<evidence type="ECO:0000259" key="12">
    <source>
        <dbReference type="Pfam" id="PF02163"/>
    </source>
</evidence>
<name>Q08V76_STIAD</name>
<dbReference type="GO" id="GO:0006508">
    <property type="term" value="P:proteolysis"/>
    <property type="evidence" value="ECO:0007669"/>
    <property type="project" value="UniProtKB-KW"/>
</dbReference>
<evidence type="ECO:0000256" key="2">
    <source>
        <dbReference type="ARBA" id="ARBA00004141"/>
    </source>
</evidence>
<dbReference type="InterPro" id="IPR008915">
    <property type="entry name" value="Peptidase_M50"/>
</dbReference>
<evidence type="ECO:0000256" key="3">
    <source>
        <dbReference type="ARBA" id="ARBA00007931"/>
    </source>
</evidence>
<feature type="compositionally biased region" description="Low complexity" evidence="10">
    <location>
        <begin position="13"/>
        <end position="31"/>
    </location>
</feature>
<keyword evidence="5 11" id="KW-0812">Transmembrane</keyword>
<comment type="caution">
    <text evidence="13">The sequence shown here is derived from an EMBL/GenBank/DDBJ whole genome shotgun (WGS) entry which is preliminary data.</text>
</comment>